<dbReference type="InterPro" id="IPR001810">
    <property type="entry name" value="F-box_dom"/>
</dbReference>
<evidence type="ECO:0000313" key="3">
    <source>
        <dbReference type="Proteomes" id="UP001159364"/>
    </source>
</evidence>
<dbReference type="InterPro" id="IPR036047">
    <property type="entry name" value="F-box-like_dom_sf"/>
</dbReference>
<evidence type="ECO:0000313" key="2">
    <source>
        <dbReference type="EMBL" id="KAJ8763654.1"/>
    </source>
</evidence>
<gene>
    <name evidence="2" type="ORF">K2173_003126</name>
</gene>
<name>A0AAV8TBE4_9ROSI</name>
<dbReference type="PANTHER" id="PTHR31900">
    <property type="entry name" value="F-BOX/RNI SUPERFAMILY PROTEIN-RELATED"/>
    <property type="match status" value="1"/>
</dbReference>
<dbReference type="Proteomes" id="UP001159364">
    <property type="component" value="Linkage Group LG05"/>
</dbReference>
<dbReference type="SMART" id="SM00579">
    <property type="entry name" value="FBD"/>
    <property type="match status" value="1"/>
</dbReference>
<proteinExistence type="predicted"/>
<evidence type="ECO:0000259" key="1">
    <source>
        <dbReference type="SMART" id="SM00579"/>
    </source>
</evidence>
<dbReference type="InterPro" id="IPR032675">
    <property type="entry name" value="LRR_dom_sf"/>
</dbReference>
<keyword evidence="3" id="KW-1185">Reference proteome</keyword>
<dbReference type="PANTHER" id="PTHR31900:SF34">
    <property type="entry name" value="EMB|CAB62440.1-RELATED"/>
    <property type="match status" value="1"/>
</dbReference>
<comment type="caution">
    <text evidence="2">The sequence shown here is derived from an EMBL/GenBank/DDBJ whole genome shotgun (WGS) entry which is preliminary data.</text>
</comment>
<protein>
    <recommendedName>
        <fullName evidence="1">FBD domain-containing protein</fullName>
    </recommendedName>
</protein>
<dbReference type="SUPFAM" id="SSF81383">
    <property type="entry name" value="F-box domain"/>
    <property type="match status" value="1"/>
</dbReference>
<dbReference type="SUPFAM" id="SSF52047">
    <property type="entry name" value="RNI-like"/>
    <property type="match status" value="1"/>
</dbReference>
<dbReference type="InterPro" id="IPR055357">
    <property type="entry name" value="LRR_At1g61320_AtMIF1"/>
</dbReference>
<organism evidence="2 3">
    <name type="scientific">Erythroxylum novogranatense</name>
    <dbReference type="NCBI Taxonomy" id="1862640"/>
    <lineage>
        <taxon>Eukaryota</taxon>
        <taxon>Viridiplantae</taxon>
        <taxon>Streptophyta</taxon>
        <taxon>Embryophyta</taxon>
        <taxon>Tracheophyta</taxon>
        <taxon>Spermatophyta</taxon>
        <taxon>Magnoliopsida</taxon>
        <taxon>eudicotyledons</taxon>
        <taxon>Gunneridae</taxon>
        <taxon>Pentapetalae</taxon>
        <taxon>rosids</taxon>
        <taxon>fabids</taxon>
        <taxon>Malpighiales</taxon>
        <taxon>Erythroxylaceae</taxon>
        <taxon>Erythroxylum</taxon>
    </lineage>
</organism>
<accession>A0AAV8TBE4</accession>
<feature type="domain" description="FBD" evidence="1">
    <location>
        <begin position="389"/>
        <end position="462"/>
    </location>
</feature>
<reference evidence="2 3" key="1">
    <citation type="submission" date="2021-09" db="EMBL/GenBank/DDBJ databases">
        <title>Genomic insights and catalytic innovation underlie evolution of tropane alkaloids biosynthesis.</title>
        <authorList>
            <person name="Wang Y.-J."/>
            <person name="Tian T."/>
            <person name="Huang J.-P."/>
            <person name="Huang S.-X."/>
        </authorList>
    </citation>
    <scope>NUCLEOTIDE SEQUENCE [LARGE SCALE GENOMIC DNA]</scope>
    <source>
        <strain evidence="2">KIB-2018</strain>
        <tissue evidence="2">Leaf</tissue>
    </source>
</reference>
<dbReference type="Pfam" id="PF23622">
    <property type="entry name" value="LRR_At1g61320_AtMIF1"/>
    <property type="match status" value="1"/>
</dbReference>
<dbReference type="Pfam" id="PF00646">
    <property type="entry name" value="F-box"/>
    <property type="match status" value="1"/>
</dbReference>
<dbReference type="CDD" id="cd22160">
    <property type="entry name" value="F-box_AtFBL13-like"/>
    <property type="match status" value="1"/>
</dbReference>
<dbReference type="Gene3D" id="3.80.10.10">
    <property type="entry name" value="Ribonuclease Inhibitor"/>
    <property type="match status" value="1"/>
</dbReference>
<dbReference type="AlphaFoldDB" id="A0AAV8TBE4"/>
<dbReference type="InterPro" id="IPR050232">
    <property type="entry name" value="FBL13/AtMIF1-like"/>
</dbReference>
<sequence length="462" mass="54135">MDMDNNVDMFRTLSDPLLIIILSFLPFHEAVRTCVLSKRWSHLWRETTNLDFNENFFVKRGANEAEEVEKLQRNGFISFVRQFIVNYPQKGIQRFNLACSKPNDFPEDMQNFFSFSISRNVREFGLDFSCPTWREHALDNHDPVFELPLHFYEYKNLKSLTLFSCSFDMHKFANFNVLKRLSLGWIQLSVDSIKVLLKSCPILETLSLKKCWKMEHFEICLPNSNLKELVLEKCEFVQHWFLFDGPNFRVFKYSGKVGYFHMENQSDMVEADLDFSAETEFGEVGTLLYDLLQELYAVQVLTVCSVFLQLIPSGEEPFGLQSPLNVRHLNLKSALHPNEYWGIKFMLKSCPLLEKLTIHIGPANIFSDYEPPYDFNPRDFWSKYLIVESCITRTLKVVEVKGFKGTRNELYVIAYMIQLGQVMEQLKIYIVNDGEITTEYIQRAQVLLQLRKASENLRISFC</sequence>
<dbReference type="InterPro" id="IPR006566">
    <property type="entry name" value="FBD"/>
</dbReference>
<dbReference type="EMBL" id="JAIWQS010000005">
    <property type="protein sequence ID" value="KAJ8763654.1"/>
    <property type="molecule type" value="Genomic_DNA"/>
</dbReference>
<dbReference type="InterPro" id="IPR053781">
    <property type="entry name" value="F-box_AtFBL13-like"/>
</dbReference>